<evidence type="ECO:0000256" key="2">
    <source>
        <dbReference type="SAM" id="Phobius"/>
    </source>
</evidence>
<feature type="compositionally biased region" description="Pro residues" evidence="1">
    <location>
        <begin position="186"/>
        <end position="206"/>
    </location>
</feature>
<comment type="caution">
    <text evidence="3">The sequence shown here is derived from an EMBL/GenBank/DDBJ whole genome shotgun (WGS) entry which is preliminary data.</text>
</comment>
<feature type="region of interest" description="Disordered" evidence="1">
    <location>
        <begin position="1"/>
        <end position="222"/>
    </location>
</feature>
<organism evidence="3 4">
    <name type="scientific">Cyclocybe aegerita</name>
    <name type="common">Black poplar mushroom</name>
    <name type="synonym">Agrocybe aegerita</name>
    <dbReference type="NCBI Taxonomy" id="1973307"/>
    <lineage>
        <taxon>Eukaryota</taxon>
        <taxon>Fungi</taxon>
        <taxon>Dikarya</taxon>
        <taxon>Basidiomycota</taxon>
        <taxon>Agaricomycotina</taxon>
        <taxon>Agaricomycetes</taxon>
        <taxon>Agaricomycetidae</taxon>
        <taxon>Agaricales</taxon>
        <taxon>Agaricineae</taxon>
        <taxon>Bolbitiaceae</taxon>
        <taxon>Cyclocybe</taxon>
    </lineage>
</organism>
<dbReference type="Proteomes" id="UP000467700">
    <property type="component" value="Unassembled WGS sequence"/>
</dbReference>
<keyword evidence="4" id="KW-1185">Reference proteome</keyword>
<gene>
    <name evidence="3" type="ORF">AAE3_LOCUS5148</name>
</gene>
<feature type="compositionally biased region" description="Low complexity" evidence="1">
    <location>
        <begin position="105"/>
        <end position="119"/>
    </location>
</feature>
<keyword evidence="2" id="KW-1133">Transmembrane helix</keyword>
<sequence>MAPLAGKPPFATDEPDSFYESSPQPRPRVRQQPPQDPNARTSAYDVYNNYIGDDKNKLAVPNNGADAANRNSGIGNMLLNMGDDSDSDDDDDDVGRKPSNPPGISTSASKNAALAAAVSTPTRPSPPPAPQPQQQPPQMRQPPPPPHMRGPSPPAPQPIAAPRPGYAAPRYAAPIACDPVAAPAGRGPPPPLTLQNPFEPPLPAPGRPGYAAPASPAPSTPHPLLPPVTPIVPVFVRPAKSSEAINVKFEEGVAVPRKPKPIMRGNSEETLLPSRGEKGDDFWRRFSIVAKEEGKMRGKESSWLQKTRNGAAQHSRWVWIVGLFLILCIAGGIGFGVYASRNAPDHQQPTAIGGSADNAATFATAATAAASGTAAKSSTRLHVSPTNTVERREAGPEPTGYTTPRLMYRHEVNISRSHSKRRLGVNAR</sequence>
<keyword evidence="2" id="KW-0472">Membrane</keyword>
<protein>
    <submittedName>
        <fullName evidence="3">Uncharacterized protein</fullName>
    </submittedName>
</protein>
<feature type="compositionally biased region" description="Low complexity" evidence="1">
    <location>
        <begin position="162"/>
        <end position="185"/>
    </location>
</feature>
<dbReference type="AlphaFoldDB" id="A0A8S0XQA2"/>
<evidence type="ECO:0000313" key="3">
    <source>
        <dbReference type="EMBL" id="CAA7262797.1"/>
    </source>
</evidence>
<proteinExistence type="predicted"/>
<feature type="compositionally biased region" description="Acidic residues" evidence="1">
    <location>
        <begin position="83"/>
        <end position="93"/>
    </location>
</feature>
<keyword evidence="2" id="KW-0812">Transmembrane</keyword>
<feature type="transmembrane region" description="Helical" evidence="2">
    <location>
        <begin position="317"/>
        <end position="339"/>
    </location>
</feature>
<reference evidence="3 4" key="1">
    <citation type="submission" date="2020-01" db="EMBL/GenBank/DDBJ databases">
        <authorList>
            <person name="Gupta K D."/>
        </authorList>
    </citation>
    <scope>NUCLEOTIDE SEQUENCE [LARGE SCALE GENOMIC DNA]</scope>
</reference>
<evidence type="ECO:0000256" key="1">
    <source>
        <dbReference type="SAM" id="MobiDB-lite"/>
    </source>
</evidence>
<accession>A0A8S0XQA2</accession>
<dbReference type="OrthoDB" id="3261666at2759"/>
<name>A0A8S0XQA2_CYCAE</name>
<feature type="compositionally biased region" description="Pro residues" evidence="1">
    <location>
        <begin position="123"/>
        <end position="161"/>
    </location>
</feature>
<feature type="region of interest" description="Disordered" evidence="1">
    <location>
        <begin position="376"/>
        <end position="404"/>
    </location>
</feature>
<dbReference type="PRINTS" id="PR01217">
    <property type="entry name" value="PRICHEXTENSN"/>
</dbReference>
<evidence type="ECO:0000313" key="4">
    <source>
        <dbReference type="Proteomes" id="UP000467700"/>
    </source>
</evidence>
<dbReference type="EMBL" id="CACVBS010000037">
    <property type="protein sequence ID" value="CAA7262797.1"/>
    <property type="molecule type" value="Genomic_DNA"/>
</dbReference>